<reference evidence="2" key="1">
    <citation type="journal article" date="2015" name="Genome Announc.">
        <title>Draft Genome Sequence of Anaerolineae Strain TC1, a Novel Isolate from a Methanogenic Wastewater Treatment System.</title>
        <authorList>
            <person name="Matsuura N."/>
            <person name="Tourlousse D.M."/>
            <person name="Sun L."/>
            <person name="Toyonaga M."/>
            <person name="Kuroda K."/>
            <person name="Ohashi A."/>
            <person name="Cruz R."/>
            <person name="Yamaguchi T."/>
            <person name="Sekiguchi Y."/>
        </authorList>
    </citation>
    <scope>NUCLEOTIDE SEQUENCE [LARGE SCALE GENOMIC DNA]</scope>
    <source>
        <strain evidence="2">TC1</strain>
    </source>
</reference>
<dbReference type="SUPFAM" id="SSF49899">
    <property type="entry name" value="Concanavalin A-like lectins/glucanases"/>
    <property type="match status" value="1"/>
</dbReference>
<protein>
    <submittedName>
        <fullName evidence="2">Uncharacterized protein</fullName>
    </submittedName>
</protein>
<feature type="signal peptide" evidence="1">
    <location>
        <begin position="1"/>
        <end position="22"/>
    </location>
</feature>
<evidence type="ECO:0000313" key="3">
    <source>
        <dbReference type="Proteomes" id="UP000053370"/>
    </source>
</evidence>
<gene>
    <name evidence="2" type="ORF">ATC1_131716</name>
</gene>
<evidence type="ECO:0000256" key="1">
    <source>
        <dbReference type="SAM" id="SignalP"/>
    </source>
</evidence>
<sequence length="294" mass="33178">MKKKIFFLIFIVILISFSNAGAQSGFVFSQDVIKPTAEETEVPTVIPVEPVRTESAGTQSGSIFDKLLPKIPGTPTPEPEIITDVPVENSQLANKIEKLFPKIAYDEKGLGLYGWQDNLEDGKKYTTRFRKGVYHVNFSASEPLTEGDSYGEFFNSEIGPFTDFALHVDISVYEVYPEDGYGDCLISYTNSKFVDEGKSNWFDVELGYNIDAYDSASQKNTYWYDLRSYWEIGKIYSVDIIRQDGFADIYIDGEYIGEAEDGIPGEVTIWFGTYLDKGSQVVDCSYDNFTIRTK</sequence>
<feature type="chain" id="PRO_5006633363" evidence="1">
    <location>
        <begin position="23"/>
        <end position="294"/>
    </location>
</feature>
<keyword evidence="1" id="KW-0732">Signal</keyword>
<proteinExistence type="predicted"/>
<dbReference type="AlphaFoldDB" id="A0A0S7BYM9"/>
<dbReference type="Proteomes" id="UP000053370">
    <property type="component" value="Unassembled WGS sequence"/>
</dbReference>
<organism evidence="2">
    <name type="scientific">Flexilinea flocculi</name>
    <dbReference type="NCBI Taxonomy" id="1678840"/>
    <lineage>
        <taxon>Bacteria</taxon>
        <taxon>Bacillati</taxon>
        <taxon>Chloroflexota</taxon>
        <taxon>Anaerolineae</taxon>
        <taxon>Anaerolineales</taxon>
        <taxon>Anaerolineaceae</taxon>
        <taxon>Flexilinea</taxon>
    </lineage>
</organism>
<evidence type="ECO:0000313" key="2">
    <source>
        <dbReference type="EMBL" id="GAP41720.1"/>
    </source>
</evidence>
<accession>A0A0S7BYM9</accession>
<dbReference type="RefSeq" id="WP_062283505.1">
    <property type="nucleotide sequence ID" value="NZ_DF968181.1"/>
</dbReference>
<name>A0A0S7BYM9_9CHLR</name>
<keyword evidence="3" id="KW-1185">Reference proteome</keyword>
<dbReference type="EMBL" id="DF968181">
    <property type="protein sequence ID" value="GAP41720.1"/>
    <property type="molecule type" value="Genomic_DNA"/>
</dbReference>
<dbReference type="InterPro" id="IPR013320">
    <property type="entry name" value="ConA-like_dom_sf"/>
</dbReference>